<dbReference type="AlphaFoldDB" id="A0A174GN59"/>
<name>A0A174GN59_9FIRM</name>
<accession>A0A174GN59</accession>
<dbReference type="EMBL" id="CYYW01000028">
    <property type="protein sequence ID" value="CUO62340.1"/>
    <property type="molecule type" value="Genomic_DNA"/>
</dbReference>
<evidence type="ECO:0000313" key="4">
    <source>
        <dbReference type="Proteomes" id="UP000095384"/>
    </source>
</evidence>
<evidence type="ECO:0000259" key="1">
    <source>
        <dbReference type="PROSITE" id="PS51459"/>
    </source>
</evidence>
<dbReference type="Proteomes" id="UP000095384">
    <property type="component" value="Unassembled WGS sequence"/>
</dbReference>
<reference evidence="2 4" key="1">
    <citation type="submission" date="2015-09" db="EMBL/GenBank/DDBJ databases">
        <authorList>
            <consortium name="Pathogen Informatics"/>
        </authorList>
    </citation>
    <scope>NUCLEOTIDE SEQUENCE [LARGE SCALE GENOMIC DNA]</scope>
    <source>
        <strain evidence="2 4">2789STDY5608860</strain>
    </source>
</reference>
<protein>
    <submittedName>
        <fullName evidence="3">Phosphoribosylaminoimidazolesuccinocarboxamide synthase</fullName>
    </submittedName>
    <submittedName>
        <fullName evidence="2">Virulence protein</fullName>
    </submittedName>
</protein>
<dbReference type="Proteomes" id="UP000324325">
    <property type="component" value="Unassembled WGS sequence"/>
</dbReference>
<evidence type="ECO:0000313" key="3">
    <source>
        <dbReference type="EMBL" id="TYL49963.1"/>
    </source>
</evidence>
<feature type="domain" description="Fido" evidence="1">
    <location>
        <begin position="216"/>
        <end position="346"/>
    </location>
</feature>
<dbReference type="InterPro" id="IPR003812">
    <property type="entry name" value="Fido"/>
</dbReference>
<dbReference type="Pfam" id="PF02661">
    <property type="entry name" value="Fic"/>
    <property type="match status" value="1"/>
</dbReference>
<dbReference type="Gene3D" id="1.20.120.1870">
    <property type="entry name" value="Fic/DOC protein, Fido domain"/>
    <property type="match status" value="1"/>
</dbReference>
<dbReference type="EMBL" id="VSTG01000056">
    <property type="protein sequence ID" value="TYL49963.1"/>
    <property type="molecule type" value="Genomic_DNA"/>
</dbReference>
<dbReference type="InterPro" id="IPR053737">
    <property type="entry name" value="Type_II_TA_Toxin"/>
</dbReference>
<dbReference type="Pfam" id="PF13310">
    <property type="entry name" value="Virulence_RhuM"/>
    <property type="match status" value="1"/>
</dbReference>
<dbReference type="PANTHER" id="PTHR35810:SF1">
    <property type="entry name" value="CYTOPLASMIC PROTEIN"/>
    <property type="match status" value="1"/>
</dbReference>
<dbReference type="InterPro" id="IPR011204">
    <property type="entry name" value="Virulence_RhuM-like"/>
</dbReference>
<proteinExistence type="predicted"/>
<sequence>MVKVQRLFAKTNLKILIYRTDAQGKIIPCAIHKEGVFLKNEIVLFTDGDINIEVELSPELETVWLTQKQMGELFEVKQATLSEHINNIISSGELDETSIGFSDKSSGGRKPKIYNLDMILSVGYRVNSKRGIAFRRWANSVLKKYVIQGYAINEKRLQALEKTVDIQTKMLASTLEVEESDILKAVTSYTDALMLLDQYDHQSLKKPVGNRPIYKITYEECKKMVSHMEDSFKSDVFGVEKENGKVEGILAAVYQSVFGGDVYPSLEEKAANLLYFMIKDHPYADGCKRIAASLFLEFLARNNALYRDDNKIISDGALVAITLMIAESRPEEKDIMVNLVMNFLTM</sequence>
<reference evidence="3 5" key="3">
    <citation type="submission" date="2019-09" db="EMBL/GenBank/DDBJ databases">
        <title>Strain-level analysis of Eubacterium rectale using genomes from metagenomes.</title>
        <authorList>
            <person name="Karcher N."/>
            <person name="Segata N."/>
        </authorList>
    </citation>
    <scope>NUCLEOTIDE SEQUENCE [LARGE SCALE GENOMIC DNA]</scope>
    <source>
        <strain evidence="3 5">L2-21</strain>
    </source>
</reference>
<dbReference type="PROSITE" id="PS51459">
    <property type="entry name" value="FIDO"/>
    <property type="match status" value="1"/>
</dbReference>
<dbReference type="PANTHER" id="PTHR35810">
    <property type="entry name" value="CYTOPLASMIC PROTEIN-RELATED"/>
    <property type="match status" value="1"/>
</dbReference>
<gene>
    <name evidence="2" type="ORF">ERS852417_02717</name>
    <name evidence="3" type="ORF">FYL37_16030</name>
</gene>
<evidence type="ECO:0000313" key="2">
    <source>
        <dbReference type="EMBL" id="CUO62340.1"/>
    </source>
</evidence>
<organism evidence="2 4">
    <name type="scientific">Agathobacter rectalis</name>
    <dbReference type="NCBI Taxonomy" id="39491"/>
    <lineage>
        <taxon>Bacteria</taxon>
        <taxon>Bacillati</taxon>
        <taxon>Bacillota</taxon>
        <taxon>Clostridia</taxon>
        <taxon>Lachnospirales</taxon>
        <taxon>Lachnospiraceae</taxon>
        <taxon>Agathobacter</taxon>
    </lineage>
</organism>
<reference evidence="3 5" key="2">
    <citation type="submission" date="2019-08" db="EMBL/GenBank/DDBJ databases">
        <authorList>
            <person name="Duncan S."/>
            <person name="Walker A."/>
        </authorList>
    </citation>
    <scope>NUCLEOTIDE SEQUENCE [LARGE SCALE GENOMIC DNA]</scope>
    <source>
        <strain evidence="3 5">L2-21</strain>
    </source>
</reference>
<evidence type="ECO:0000313" key="5">
    <source>
        <dbReference type="Proteomes" id="UP000324325"/>
    </source>
</evidence>